<dbReference type="Gene3D" id="1.10.150.130">
    <property type="match status" value="1"/>
</dbReference>
<dbReference type="OrthoDB" id="2400069at2759"/>
<accession>A0A4P9XJU4</accession>
<evidence type="ECO:0000313" key="3">
    <source>
        <dbReference type="Proteomes" id="UP000271241"/>
    </source>
</evidence>
<dbReference type="InterPro" id="IPR010998">
    <property type="entry name" value="Integrase_recombinase_N"/>
</dbReference>
<dbReference type="SUPFAM" id="SSF47823">
    <property type="entry name" value="lambda integrase-like, N-terminal domain"/>
    <property type="match status" value="1"/>
</dbReference>
<keyword evidence="1" id="KW-0238">DNA-binding</keyword>
<gene>
    <name evidence="2" type="ORF">THASP1DRAFT_32508</name>
</gene>
<reference evidence="3" key="1">
    <citation type="journal article" date="2018" name="Nat. Microbiol.">
        <title>Leveraging single-cell genomics to expand the fungal tree of life.</title>
        <authorList>
            <person name="Ahrendt S.R."/>
            <person name="Quandt C.A."/>
            <person name="Ciobanu D."/>
            <person name="Clum A."/>
            <person name="Salamov A."/>
            <person name="Andreopoulos B."/>
            <person name="Cheng J.F."/>
            <person name="Woyke T."/>
            <person name="Pelin A."/>
            <person name="Henrissat B."/>
            <person name="Reynolds N.K."/>
            <person name="Benny G.L."/>
            <person name="Smith M.E."/>
            <person name="James T.Y."/>
            <person name="Grigoriev I.V."/>
        </authorList>
    </citation>
    <scope>NUCLEOTIDE SEQUENCE [LARGE SCALE GENOMIC DNA]</scope>
    <source>
        <strain evidence="3">RSA 1356</strain>
    </source>
</reference>
<dbReference type="AlphaFoldDB" id="A0A4P9XJU4"/>
<dbReference type="EMBL" id="KZ993067">
    <property type="protein sequence ID" value="RKP05651.1"/>
    <property type="molecule type" value="Genomic_DNA"/>
</dbReference>
<name>A0A4P9XJU4_9FUNG</name>
<keyword evidence="3" id="KW-1185">Reference proteome</keyword>
<dbReference type="STRING" id="78915.A0A4P9XJU4"/>
<protein>
    <recommendedName>
        <fullName evidence="4">Core-binding (CB) domain-containing protein</fullName>
    </recommendedName>
</protein>
<dbReference type="Proteomes" id="UP000271241">
    <property type="component" value="Unassembled WGS sequence"/>
</dbReference>
<sequence length="110" mass="12283">MATKQHHLQACGVDQEAADVILNSNRQRARNKSHFSVQQRFVSWCKERAIDLSAASPAPVVNFLAHGRCQRDWSTGTVHTYGSAIMELFPDGGTMTKDLTYKEFLSALDD</sequence>
<evidence type="ECO:0000313" key="2">
    <source>
        <dbReference type="EMBL" id="RKP05651.1"/>
    </source>
</evidence>
<evidence type="ECO:0008006" key="4">
    <source>
        <dbReference type="Google" id="ProtNLM"/>
    </source>
</evidence>
<proteinExistence type="predicted"/>
<evidence type="ECO:0000256" key="1">
    <source>
        <dbReference type="ARBA" id="ARBA00023125"/>
    </source>
</evidence>
<organism evidence="2 3">
    <name type="scientific">Thamnocephalis sphaerospora</name>
    <dbReference type="NCBI Taxonomy" id="78915"/>
    <lineage>
        <taxon>Eukaryota</taxon>
        <taxon>Fungi</taxon>
        <taxon>Fungi incertae sedis</taxon>
        <taxon>Zoopagomycota</taxon>
        <taxon>Zoopagomycotina</taxon>
        <taxon>Zoopagomycetes</taxon>
        <taxon>Zoopagales</taxon>
        <taxon>Sigmoideomycetaceae</taxon>
        <taxon>Thamnocephalis</taxon>
    </lineage>
</organism>
<dbReference type="GO" id="GO:0003677">
    <property type="term" value="F:DNA binding"/>
    <property type="evidence" value="ECO:0007669"/>
    <property type="project" value="UniProtKB-KW"/>
</dbReference>